<feature type="transmembrane region" description="Helical" evidence="9">
    <location>
        <begin position="118"/>
        <end position="135"/>
    </location>
</feature>
<feature type="transmembrane region" description="Helical" evidence="9">
    <location>
        <begin position="658"/>
        <end position="678"/>
    </location>
</feature>
<feature type="region of interest" description="Disordered" evidence="8">
    <location>
        <begin position="818"/>
        <end position="946"/>
    </location>
</feature>
<proteinExistence type="inferred from homology"/>
<feature type="domain" description="CSC1/OSCA1-like cytosolic" evidence="12">
    <location>
        <begin position="210"/>
        <end position="377"/>
    </location>
</feature>
<evidence type="ECO:0000256" key="7">
    <source>
        <dbReference type="SAM" id="Coils"/>
    </source>
</evidence>
<evidence type="ECO:0000256" key="6">
    <source>
        <dbReference type="ARBA" id="ARBA00023136"/>
    </source>
</evidence>
<evidence type="ECO:0000256" key="5">
    <source>
        <dbReference type="ARBA" id="ARBA00022989"/>
    </source>
</evidence>
<keyword evidence="7" id="KW-0175">Coiled coil</keyword>
<sequence length="946" mass="107410">MAMLLPRAESTEEKFKDLLGDNPLGARVDQDSVLIAIGTALAITSAIFLVFLLLRPFNTIVYAPRLRHADEKHRPPPMGKSLFAWYKPVFKTNEDAFVHMIGLDATIFLRFARMCRNMFIVLAIAGCGIIIPVNVSKSIQIQNNAHWQAASAMVLMTPRQLYGGVLWAFVAVAYVFNIIVCGFLWWTYRAVHRLRRTYLEGPEYQTSLHARTLMINDINRNFRSDQGLVEITDSLRTTPEVPRASVGRNVKDIPDLIEEHEKEVVRLESVLAKYLKNPSQLPATRPLCTPSKKDPEYTDKKQKVDAIDYLTARIQRLESQIKEVRDTVDKRDAMPYGFASYETIESAHSVAYAARNKHPKGTTVRLAPKPKDIIWKNLLLDSKTRRWRRFVNRLWITLLTLLYFIPNALIAIFLSKLQNLGHVWPAFQIEFNRNPKFWAIVQGLLAPALTSLFYYVLPIIFRRLSINSGDLTKTSRERHVTAQLYNFFVFNNLFVFSLFSAVFGIVSNIVKLARDEHVPFMDILRDIHLPDKTMLTLCDVSPFWVTWLVQRNLGAAVDLSQVVNLAWGSFSRKFLNPTPRELINRTAPPPFDYASYYNYFLFYSTVALCFAPLQPITLVVVAFYFSIDSWMKKYLLMYVFCTKNESGGAFWRILFNRMLVGTMLSNCIVAMLCAARGYESRWTMLGGMIPLPLGLLAFKFYCKNAFDDSLKYYTKGEVAKGGEAPTPIDKESRRRDRVAVRFGHPALYQKLTVPMVHEKSKHLLAEVYRGRLDGDVGDTGAFSDTYTMKTMNKGQPGKTATTTGPFEFVSENNMDFENFKDRPEFSDEHGGEGSVYGGSISRPDTPGSAFGDSQRGRSTSRDSARTMNDEPGMTYPAGYHQTPSNLREYSPSPGPLARIESHSSPYEIPAQTNLLAGAAPMGQQHPSGHYTPYSPDRGAQQDYFRR</sequence>
<feature type="transmembrane region" description="Helical" evidence="9">
    <location>
        <begin position="437"/>
        <end position="461"/>
    </location>
</feature>
<name>A0A6A7A593_9PLEO</name>
<evidence type="ECO:0000313" key="13">
    <source>
        <dbReference type="EMBL" id="KAF2828323.1"/>
    </source>
</evidence>
<feature type="compositionally biased region" description="Basic and acidic residues" evidence="8">
    <location>
        <begin position="818"/>
        <end position="831"/>
    </location>
</feature>
<feature type="transmembrane region" description="Helical" evidence="9">
    <location>
        <begin position="33"/>
        <end position="54"/>
    </location>
</feature>
<gene>
    <name evidence="13" type="ORF">CC86DRAFT_380288</name>
</gene>
<accession>A0A6A7A593</accession>
<dbReference type="Pfam" id="PF14703">
    <property type="entry name" value="PHM7_cyt"/>
    <property type="match status" value="1"/>
</dbReference>
<feature type="domain" description="CSC1/OSCA1-like 7TM region" evidence="10">
    <location>
        <begin position="388"/>
        <end position="671"/>
    </location>
</feature>
<keyword evidence="5 9" id="KW-1133">Transmembrane helix</keyword>
<feature type="compositionally biased region" description="Basic and acidic residues" evidence="8">
    <location>
        <begin position="859"/>
        <end position="868"/>
    </location>
</feature>
<dbReference type="GO" id="GO:0005227">
    <property type="term" value="F:calcium-activated cation channel activity"/>
    <property type="evidence" value="ECO:0007669"/>
    <property type="project" value="InterPro"/>
</dbReference>
<dbReference type="OrthoDB" id="2150324at2759"/>
<evidence type="ECO:0000256" key="4">
    <source>
        <dbReference type="ARBA" id="ARBA00022692"/>
    </source>
</evidence>
<evidence type="ECO:0000259" key="10">
    <source>
        <dbReference type="Pfam" id="PF02714"/>
    </source>
</evidence>
<feature type="coiled-coil region" evidence="7">
    <location>
        <begin position="307"/>
        <end position="334"/>
    </location>
</feature>
<dbReference type="EMBL" id="MU006222">
    <property type="protein sequence ID" value="KAF2828323.1"/>
    <property type="molecule type" value="Genomic_DNA"/>
</dbReference>
<dbReference type="PANTHER" id="PTHR13018:SF149">
    <property type="entry name" value="DOMAIN PROTEIN, PUTATIVE (AFU_ORTHOLOGUE AFUA_3G11660)-RELATED"/>
    <property type="match status" value="1"/>
</dbReference>
<feature type="transmembrane region" description="Helical" evidence="9">
    <location>
        <begin position="600"/>
        <end position="627"/>
    </location>
</feature>
<evidence type="ECO:0000259" key="12">
    <source>
        <dbReference type="Pfam" id="PF14703"/>
    </source>
</evidence>
<dbReference type="InterPro" id="IPR003864">
    <property type="entry name" value="CSC1/OSCA1-like_7TM"/>
</dbReference>
<feature type="transmembrane region" description="Helical" evidence="9">
    <location>
        <begin position="394"/>
        <end position="417"/>
    </location>
</feature>
<feature type="transmembrane region" description="Helical" evidence="9">
    <location>
        <begin position="482"/>
        <end position="506"/>
    </location>
</feature>
<dbReference type="Pfam" id="PF13967">
    <property type="entry name" value="RSN1_TM"/>
    <property type="match status" value="1"/>
</dbReference>
<evidence type="ECO:0000256" key="1">
    <source>
        <dbReference type="ARBA" id="ARBA00004141"/>
    </source>
</evidence>
<dbReference type="Proteomes" id="UP000799424">
    <property type="component" value="Unassembled WGS sequence"/>
</dbReference>
<keyword evidence="3" id="KW-0813">Transport</keyword>
<keyword evidence="14" id="KW-1185">Reference proteome</keyword>
<evidence type="ECO:0000313" key="14">
    <source>
        <dbReference type="Proteomes" id="UP000799424"/>
    </source>
</evidence>
<evidence type="ECO:0000259" key="11">
    <source>
        <dbReference type="Pfam" id="PF13967"/>
    </source>
</evidence>
<dbReference type="InterPro" id="IPR032880">
    <property type="entry name" value="CSC1/OSCA1-like_N"/>
</dbReference>
<feature type="transmembrane region" description="Helical" evidence="9">
    <location>
        <begin position="684"/>
        <end position="702"/>
    </location>
</feature>
<dbReference type="InterPro" id="IPR045122">
    <property type="entry name" value="Csc1-like"/>
</dbReference>
<organism evidence="13 14">
    <name type="scientific">Ophiobolus disseminans</name>
    <dbReference type="NCBI Taxonomy" id="1469910"/>
    <lineage>
        <taxon>Eukaryota</taxon>
        <taxon>Fungi</taxon>
        <taxon>Dikarya</taxon>
        <taxon>Ascomycota</taxon>
        <taxon>Pezizomycotina</taxon>
        <taxon>Dothideomycetes</taxon>
        <taxon>Pleosporomycetidae</taxon>
        <taxon>Pleosporales</taxon>
        <taxon>Pleosporineae</taxon>
        <taxon>Phaeosphaeriaceae</taxon>
        <taxon>Ophiobolus</taxon>
    </lineage>
</organism>
<keyword evidence="6 9" id="KW-0472">Membrane</keyword>
<protein>
    <submittedName>
        <fullName evidence="13">DUF221-domain-containing protein</fullName>
    </submittedName>
</protein>
<evidence type="ECO:0000256" key="2">
    <source>
        <dbReference type="ARBA" id="ARBA00007779"/>
    </source>
</evidence>
<dbReference type="AlphaFoldDB" id="A0A6A7A593"/>
<dbReference type="InterPro" id="IPR027815">
    <property type="entry name" value="CSC1/OSCA1-like_cyt"/>
</dbReference>
<feature type="domain" description="CSC1/OSCA1-like N-terminal transmembrane" evidence="11">
    <location>
        <begin position="33"/>
        <end position="186"/>
    </location>
</feature>
<dbReference type="PANTHER" id="PTHR13018">
    <property type="entry name" value="PROBABLE MEMBRANE PROTEIN DUF221-RELATED"/>
    <property type="match status" value="1"/>
</dbReference>
<evidence type="ECO:0000256" key="8">
    <source>
        <dbReference type="SAM" id="MobiDB-lite"/>
    </source>
</evidence>
<feature type="transmembrane region" description="Helical" evidence="9">
    <location>
        <begin position="165"/>
        <end position="186"/>
    </location>
</feature>
<dbReference type="Pfam" id="PF02714">
    <property type="entry name" value="RSN1_7TM"/>
    <property type="match status" value="1"/>
</dbReference>
<keyword evidence="4 9" id="KW-0812">Transmembrane</keyword>
<comment type="subcellular location">
    <subcellularLocation>
        <location evidence="1">Membrane</location>
        <topology evidence="1">Multi-pass membrane protein</topology>
    </subcellularLocation>
</comment>
<reference evidence="13" key="1">
    <citation type="journal article" date="2020" name="Stud. Mycol.">
        <title>101 Dothideomycetes genomes: a test case for predicting lifestyles and emergence of pathogens.</title>
        <authorList>
            <person name="Haridas S."/>
            <person name="Albert R."/>
            <person name="Binder M."/>
            <person name="Bloem J."/>
            <person name="Labutti K."/>
            <person name="Salamov A."/>
            <person name="Andreopoulos B."/>
            <person name="Baker S."/>
            <person name="Barry K."/>
            <person name="Bills G."/>
            <person name="Bluhm B."/>
            <person name="Cannon C."/>
            <person name="Castanera R."/>
            <person name="Culley D."/>
            <person name="Daum C."/>
            <person name="Ezra D."/>
            <person name="Gonzalez J."/>
            <person name="Henrissat B."/>
            <person name="Kuo A."/>
            <person name="Liang C."/>
            <person name="Lipzen A."/>
            <person name="Lutzoni F."/>
            <person name="Magnuson J."/>
            <person name="Mondo S."/>
            <person name="Nolan M."/>
            <person name="Ohm R."/>
            <person name="Pangilinan J."/>
            <person name="Park H.-J."/>
            <person name="Ramirez L."/>
            <person name="Alfaro M."/>
            <person name="Sun H."/>
            <person name="Tritt A."/>
            <person name="Yoshinaga Y."/>
            <person name="Zwiers L.-H."/>
            <person name="Turgeon B."/>
            <person name="Goodwin S."/>
            <person name="Spatafora J."/>
            <person name="Crous P."/>
            <person name="Grigoriev I."/>
        </authorList>
    </citation>
    <scope>NUCLEOTIDE SEQUENCE</scope>
    <source>
        <strain evidence="13">CBS 113818</strain>
    </source>
</reference>
<evidence type="ECO:0000256" key="3">
    <source>
        <dbReference type="ARBA" id="ARBA00022448"/>
    </source>
</evidence>
<evidence type="ECO:0000256" key="9">
    <source>
        <dbReference type="SAM" id="Phobius"/>
    </source>
</evidence>
<comment type="similarity">
    <text evidence="2">Belongs to the CSC1 (TC 1.A.17) family.</text>
</comment>
<dbReference type="GO" id="GO:0005886">
    <property type="term" value="C:plasma membrane"/>
    <property type="evidence" value="ECO:0007669"/>
    <property type="project" value="TreeGrafter"/>
</dbReference>